<name>A0A0P9DII3_9CHLR</name>
<evidence type="ECO:0008006" key="3">
    <source>
        <dbReference type="Google" id="ProtNLM"/>
    </source>
</evidence>
<dbReference type="Proteomes" id="UP000050509">
    <property type="component" value="Unassembled WGS sequence"/>
</dbReference>
<gene>
    <name evidence="1" type="ORF">SE17_10880</name>
</gene>
<keyword evidence="2" id="KW-1185">Reference proteome</keyword>
<protein>
    <recommendedName>
        <fullName evidence="3">DUF1819 domain-containing protein</fullName>
    </recommendedName>
</protein>
<evidence type="ECO:0000313" key="1">
    <source>
        <dbReference type="EMBL" id="KPV53226.1"/>
    </source>
</evidence>
<sequence>MMVVRDKAYTVRLAAGLGMIEETLILLDLWYEGMDIPTLTRAARESGRFPSMSASRLENLVSDGFAPRYLVDGGAPARLLKALVPVIARRELEQFMFLYTCRAHAILADFVRQVYWRTYAAGRDTLDNDAARAFITQANQDGKTTTPWSDSTIIRATRYLTGCCADFGLLERGHRTARRILSYRIEPRVVAILAHDLHFAGLGDNRLLGDPDWELFGLDPSDVLNELKRLALKGAIIVQMAGGVTHIGWQYKTIDEVIDAIAHGTL</sequence>
<reference evidence="1 2" key="1">
    <citation type="submission" date="2015-09" db="EMBL/GenBank/DDBJ databases">
        <title>Draft genome sequence of Kouleothrix aurantiaca JCM 19913.</title>
        <authorList>
            <person name="Hemp J."/>
        </authorList>
    </citation>
    <scope>NUCLEOTIDE SEQUENCE [LARGE SCALE GENOMIC DNA]</scope>
    <source>
        <strain evidence="1 2">COM-B</strain>
    </source>
</reference>
<proteinExistence type="predicted"/>
<evidence type="ECO:0000313" key="2">
    <source>
        <dbReference type="Proteomes" id="UP000050509"/>
    </source>
</evidence>
<dbReference type="InterPro" id="IPR014948">
    <property type="entry name" value="BrxA"/>
</dbReference>
<dbReference type="EMBL" id="LJCR01000309">
    <property type="protein sequence ID" value="KPV53226.1"/>
    <property type="molecule type" value="Genomic_DNA"/>
</dbReference>
<dbReference type="AlphaFoldDB" id="A0A0P9DII3"/>
<dbReference type="Gene3D" id="1.10.3540.10">
    <property type="entry name" value="uncharacterized protein from magnetospirillum magneticum domain"/>
    <property type="match status" value="1"/>
</dbReference>
<organism evidence="1 2">
    <name type="scientific">Kouleothrix aurantiaca</name>
    <dbReference type="NCBI Taxonomy" id="186479"/>
    <lineage>
        <taxon>Bacteria</taxon>
        <taxon>Bacillati</taxon>
        <taxon>Chloroflexota</taxon>
        <taxon>Chloroflexia</taxon>
        <taxon>Chloroflexales</taxon>
        <taxon>Roseiflexineae</taxon>
        <taxon>Roseiflexaceae</taxon>
        <taxon>Kouleothrix</taxon>
    </lineage>
</organism>
<dbReference type="Pfam" id="PF08849">
    <property type="entry name" value="BrxA"/>
    <property type="match status" value="1"/>
</dbReference>
<accession>A0A0P9DII3</accession>
<comment type="caution">
    <text evidence="1">The sequence shown here is derived from an EMBL/GenBank/DDBJ whole genome shotgun (WGS) entry which is preliminary data.</text>
</comment>
<dbReference type="InterPro" id="IPR023137">
    <property type="entry name" value="BrxA_sf"/>
</dbReference>